<accession>A0ABY7VCV9</accession>
<dbReference type="PROSITE" id="PS00211">
    <property type="entry name" value="ABC_TRANSPORTER_1"/>
    <property type="match status" value="1"/>
</dbReference>
<evidence type="ECO:0000313" key="12">
    <source>
        <dbReference type="Proteomes" id="UP001215231"/>
    </source>
</evidence>
<dbReference type="SUPFAM" id="SSF90123">
    <property type="entry name" value="ABC transporter transmembrane region"/>
    <property type="match status" value="1"/>
</dbReference>
<dbReference type="SMART" id="SM00382">
    <property type="entry name" value="AAA"/>
    <property type="match status" value="1"/>
</dbReference>
<dbReference type="Gene3D" id="3.40.50.300">
    <property type="entry name" value="P-loop containing nucleotide triphosphate hydrolases"/>
    <property type="match status" value="1"/>
</dbReference>
<sequence length="609" mass="67974">MIFSARNSKSLSAPGPACTEADAGVQPRISAIKQKKTAKPRFYHTWGIFFVFKELTRKPALSWLMLLSALSALLSAPFILSAYLGFAVNKVIYSQDLDLFLHVTWLVFLLLLFGALAEFYSNKLAARANSRICHQLVLRRWQQLMATPAMLFSGFKKSELTSVLTDTLETLQKHQLFVLQNTLRSLFVMVFTVCILFAYHPLFLLLVAFFMLLTCLLPIYIAKSADPYIAQEPGRLAALNGFLSSALAAQSLLKTRDLTGISNKFKQLLLALATTQAGKWLIWNFSFNVKVTLNLLSHISILWLGGELFFRSVIALGDLVVVYVLSSMVIPRLDNIYKIYNYSQSLAVCYRRLEQLSAGETMLLPEGLGPRKVEKIRSLLLEQVSFTYPGKEKPVFSCLDLAFSPGHCYLITGASGSGKSTLIDLITAVLTPDTGRLTVNGKALLPQDNAAWWQCLSLHDQSNLVLKQGTVLDNINLFGREVNQQRFELACRLLNFNACLHKPVAALSGGELQRLCFIRCFVRDAELYIFDEPSASLDAVMQQRLIELLASLDNAIVLVISHNREISTAFDFFVHLDGDGVKTSPAARPFNHERCPGIDSKSREQEGPR</sequence>
<dbReference type="RefSeq" id="WP_274051260.1">
    <property type="nucleotide sequence ID" value="NZ_CP059693.1"/>
</dbReference>
<evidence type="ECO:0000256" key="7">
    <source>
        <dbReference type="SAM" id="MobiDB-lite"/>
    </source>
</evidence>
<keyword evidence="3" id="KW-0547">Nucleotide-binding</keyword>
<dbReference type="PANTHER" id="PTHR43394">
    <property type="entry name" value="ATP-DEPENDENT PERMEASE MDL1, MITOCHONDRIAL"/>
    <property type="match status" value="1"/>
</dbReference>
<dbReference type="InterPro" id="IPR011527">
    <property type="entry name" value="ABC1_TM_dom"/>
</dbReference>
<feature type="domain" description="ABC transporter" evidence="9">
    <location>
        <begin position="379"/>
        <end position="603"/>
    </location>
</feature>
<dbReference type="GO" id="GO:0005524">
    <property type="term" value="F:ATP binding"/>
    <property type="evidence" value="ECO:0007669"/>
    <property type="project" value="UniProtKB-KW"/>
</dbReference>
<reference evidence="11 12" key="1">
    <citation type="journal article" date="2022" name="Mar. Drugs">
        <title>Bioassay-Guided Fractionation Leads to the Detection of Cholic Acid Generated by the Rare Thalassomonas sp.</title>
        <authorList>
            <person name="Pheiffer F."/>
            <person name="Schneider Y.K."/>
            <person name="Hansen E.H."/>
            <person name="Andersen J.H."/>
            <person name="Isaksson J."/>
            <person name="Busche T."/>
            <person name="R C."/>
            <person name="Kalinowski J."/>
            <person name="Zyl L.V."/>
            <person name="Trindade M."/>
        </authorList>
    </citation>
    <scope>NUCLEOTIDE SEQUENCE [LARGE SCALE GENOMIC DNA]</scope>
    <source>
        <strain evidence="11 12">A5K-61T</strain>
    </source>
</reference>
<feature type="domain" description="ABC transmembrane type-1" evidence="10">
    <location>
        <begin position="63"/>
        <end position="345"/>
    </location>
</feature>
<evidence type="ECO:0000256" key="3">
    <source>
        <dbReference type="ARBA" id="ARBA00022741"/>
    </source>
</evidence>
<evidence type="ECO:0000259" key="9">
    <source>
        <dbReference type="PROSITE" id="PS50893"/>
    </source>
</evidence>
<dbReference type="InterPro" id="IPR027417">
    <property type="entry name" value="P-loop_NTPase"/>
</dbReference>
<dbReference type="InterPro" id="IPR003593">
    <property type="entry name" value="AAA+_ATPase"/>
</dbReference>
<dbReference type="SUPFAM" id="SSF52540">
    <property type="entry name" value="P-loop containing nucleoside triphosphate hydrolases"/>
    <property type="match status" value="1"/>
</dbReference>
<organism evidence="11 12">
    <name type="scientific">Thalassomonas haliotis</name>
    <dbReference type="NCBI Taxonomy" id="485448"/>
    <lineage>
        <taxon>Bacteria</taxon>
        <taxon>Pseudomonadati</taxon>
        <taxon>Pseudomonadota</taxon>
        <taxon>Gammaproteobacteria</taxon>
        <taxon>Alteromonadales</taxon>
        <taxon>Colwelliaceae</taxon>
        <taxon>Thalassomonas</taxon>
    </lineage>
</organism>
<dbReference type="InterPro" id="IPR039421">
    <property type="entry name" value="Type_1_exporter"/>
</dbReference>
<evidence type="ECO:0000256" key="1">
    <source>
        <dbReference type="ARBA" id="ARBA00004651"/>
    </source>
</evidence>
<dbReference type="CDD" id="cd03228">
    <property type="entry name" value="ABCC_MRP_Like"/>
    <property type="match status" value="1"/>
</dbReference>
<feature type="transmembrane region" description="Helical" evidence="8">
    <location>
        <begin position="99"/>
        <end position="121"/>
    </location>
</feature>
<evidence type="ECO:0000256" key="8">
    <source>
        <dbReference type="SAM" id="Phobius"/>
    </source>
</evidence>
<dbReference type="Pfam" id="PF00005">
    <property type="entry name" value="ABC_tran"/>
    <property type="match status" value="1"/>
</dbReference>
<proteinExistence type="predicted"/>
<dbReference type="PANTHER" id="PTHR43394:SF1">
    <property type="entry name" value="ATP-BINDING CASSETTE SUB-FAMILY B MEMBER 10, MITOCHONDRIAL"/>
    <property type="match status" value="1"/>
</dbReference>
<feature type="transmembrane region" description="Helical" evidence="8">
    <location>
        <begin position="63"/>
        <end position="87"/>
    </location>
</feature>
<keyword evidence="5 8" id="KW-1133">Transmembrane helix</keyword>
<dbReference type="Pfam" id="PF00664">
    <property type="entry name" value="ABC_membrane"/>
    <property type="match status" value="1"/>
</dbReference>
<feature type="transmembrane region" description="Helical" evidence="8">
    <location>
        <begin position="205"/>
        <end position="222"/>
    </location>
</feature>
<name>A0ABY7VCV9_9GAMM</name>
<dbReference type="InterPro" id="IPR036640">
    <property type="entry name" value="ABC1_TM_sf"/>
</dbReference>
<evidence type="ECO:0000256" key="2">
    <source>
        <dbReference type="ARBA" id="ARBA00022692"/>
    </source>
</evidence>
<feature type="transmembrane region" description="Helical" evidence="8">
    <location>
        <begin position="308"/>
        <end position="330"/>
    </location>
</feature>
<feature type="region of interest" description="Disordered" evidence="7">
    <location>
        <begin position="585"/>
        <end position="609"/>
    </location>
</feature>
<dbReference type="Gene3D" id="1.20.1560.10">
    <property type="entry name" value="ABC transporter type 1, transmembrane domain"/>
    <property type="match status" value="1"/>
</dbReference>
<gene>
    <name evidence="11" type="ORF">H3N35_23280</name>
</gene>
<keyword evidence="2 8" id="KW-0812">Transmembrane</keyword>
<evidence type="ECO:0000313" key="11">
    <source>
        <dbReference type="EMBL" id="WDE11126.1"/>
    </source>
</evidence>
<dbReference type="Proteomes" id="UP001215231">
    <property type="component" value="Chromosome"/>
</dbReference>
<keyword evidence="6 8" id="KW-0472">Membrane</keyword>
<dbReference type="PROSITE" id="PS50893">
    <property type="entry name" value="ABC_TRANSPORTER_2"/>
    <property type="match status" value="1"/>
</dbReference>
<keyword evidence="4 11" id="KW-0067">ATP-binding</keyword>
<dbReference type="InterPro" id="IPR003439">
    <property type="entry name" value="ABC_transporter-like_ATP-bd"/>
</dbReference>
<keyword evidence="12" id="KW-1185">Reference proteome</keyword>
<dbReference type="EMBL" id="CP059693">
    <property type="protein sequence ID" value="WDE11126.1"/>
    <property type="molecule type" value="Genomic_DNA"/>
</dbReference>
<evidence type="ECO:0000256" key="5">
    <source>
        <dbReference type="ARBA" id="ARBA00022989"/>
    </source>
</evidence>
<feature type="transmembrane region" description="Helical" evidence="8">
    <location>
        <begin position="182"/>
        <end position="199"/>
    </location>
</feature>
<comment type="subcellular location">
    <subcellularLocation>
        <location evidence="1">Cell membrane</location>
        <topology evidence="1">Multi-pass membrane protein</topology>
    </subcellularLocation>
</comment>
<evidence type="ECO:0000256" key="6">
    <source>
        <dbReference type="ARBA" id="ARBA00023136"/>
    </source>
</evidence>
<evidence type="ECO:0000259" key="10">
    <source>
        <dbReference type="PROSITE" id="PS50929"/>
    </source>
</evidence>
<feature type="compositionally biased region" description="Basic and acidic residues" evidence="7">
    <location>
        <begin position="590"/>
        <end position="609"/>
    </location>
</feature>
<dbReference type="InterPro" id="IPR017871">
    <property type="entry name" value="ABC_transporter-like_CS"/>
</dbReference>
<dbReference type="PROSITE" id="PS50929">
    <property type="entry name" value="ABC_TM1F"/>
    <property type="match status" value="1"/>
</dbReference>
<protein>
    <submittedName>
        <fullName evidence="11">ABC transporter ATP-binding protein</fullName>
    </submittedName>
</protein>
<evidence type="ECO:0000256" key="4">
    <source>
        <dbReference type="ARBA" id="ARBA00022840"/>
    </source>
</evidence>